<dbReference type="PIRSF" id="PIRSF002162">
    <property type="entry name" value="Ribosomal_L6"/>
    <property type="match status" value="1"/>
</dbReference>
<feature type="domain" description="Large ribosomal subunit protein uL6 alpha-beta" evidence="5">
    <location>
        <begin position="28"/>
        <end position="100"/>
    </location>
</feature>
<gene>
    <name evidence="6" type="ORF">L210DRAFT_3643937</name>
</gene>
<reference evidence="6" key="2">
    <citation type="journal article" date="2020" name="Nat. Commun.">
        <title>Large-scale genome sequencing of mycorrhizal fungi provides insights into the early evolution of symbiotic traits.</title>
        <authorList>
            <person name="Miyauchi S."/>
            <person name="Kiss E."/>
            <person name="Kuo A."/>
            <person name="Drula E."/>
            <person name="Kohler A."/>
            <person name="Sanchez-Garcia M."/>
            <person name="Morin E."/>
            <person name="Andreopoulos B."/>
            <person name="Barry K.W."/>
            <person name="Bonito G."/>
            <person name="Buee M."/>
            <person name="Carver A."/>
            <person name="Chen C."/>
            <person name="Cichocki N."/>
            <person name="Clum A."/>
            <person name="Culley D."/>
            <person name="Crous P.W."/>
            <person name="Fauchery L."/>
            <person name="Girlanda M."/>
            <person name="Hayes R.D."/>
            <person name="Keri Z."/>
            <person name="LaButti K."/>
            <person name="Lipzen A."/>
            <person name="Lombard V."/>
            <person name="Magnuson J."/>
            <person name="Maillard F."/>
            <person name="Murat C."/>
            <person name="Nolan M."/>
            <person name="Ohm R.A."/>
            <person name="Pangilinan J."/>
            <person name="Pereira M.F."/>
            <person name="Perotto S."/>
            <person name="Peter M."/>
            <person name="Pfister S."/>
            <person name="Riley R."/>
            <person name="Sitrit Y."/>
            <person name="Stielow J.B."/>
            <person name="Szollosi G."/>
            <person name="Zifcakova L."/>
            <person name="Stursova M."/>
            <person name="Spatafora J.W."/>
            <person name="Tedersoo L."/>
            <person name="Vaario L.M."/>
            <person name="Yamada A."/>
            <person name="Yan M."/>
            <person name="Wang P."/>
            <person name="Xu J."/>
            <person name="Bruns T."/>
            <person name="Baldrian P."/>
            <person name="Vilgalys R."/>
            <person name="Dunand C."/>
            <person name="Henrissat B."/>
            <person name="Grigoriev I.V."/>
            <person name="Hibbett D."/>
            <person name="Nagy L.G."/>
            <person name="Martin F.M."/>
        </authorList>
    </citation>
    <scope>NUCLEOTIDE SEQUENCE</scope>
    <source>
        <strain evidence="6">BED1</strain>
    </source>
</reference>
<evidence type="ECO:0000256" key="1">
    <source>
        <dbReference type="ARBA" id="ARBA00009356"/>
    </source>
</evidence>
<evidence type="ECO:0000256" key="4">
    <source>
        <dbReference type="RuleBase" id="RU003869"/>
    </source>
</evidence>
<dbReference type="InterPro" id="IPR002358">
    <property type="entry name" value="Ribosomal_uL6_CS"/>
</dbReference>
<keyword evidence="2 4" id="KW-0689">Ribosomal protein</keyword>
<dbReference type="AlphaFoldDB" id="A0AAD4BYD0"/>
<comment type="similarity">
    <text evidence="1 4">Belongs to the universal ribosomal protein uL6 family.</text>
</comment>
<sequence>MNTLRRFSTSPRVCGFISNIGKQPIPIPPNVTLAPSSTSLTVKGPLGETTVPLEPYMKLSFPQQDVLSLAVEDGAVKHQRAMWGTIRSLINNAVIGMTDGFSKPLYLVGVGYRAALEDDPRGTLAGGNGKRLNLKLGHSHNIFVPIPAHITAEVPSATKIVLSSTNNVALGHFAAKIRRLRPPEPYKGKGVFIGDETIRLRAIKKK</sequence>
<name>A0AAD4BYD0_BOLED</name>
<dbReference type="InterPro" id="IPR019906">
    <property type="entry name" value="Ribosomal_uL6_bac-type"/>
</dbReference>
<evidence type="ECO:0000256" key="2">
    <source>
        <dbReference type="ARBA" id="ARBA00022980"/>
    </source>
</evidence>
<dbReference type="GO" id="GO:0003735">
    <property type="term" value="F:structural constituent of ribosome"/>
    <property type="evidence" value="ECO:0007669"/>
    <property type="project" value="InterPro"/>
</dbReference>
<dbReference type="Pfam" id="PF00347">
    <property type="entry name" value="Ribosomal_L6"/>
    <property type="match status" value="2"/>
</dbReference>
<evidence type="ECO:0000256" key="3">
    <source>
        <dbReference type="ARBA" id="ARBA00023274"/>
    </source>
</evidence>
<feature type="domain" description="Large ribosomal subunit protein uL6 alpha-beta" evidence="5">
    <location>
        <begin position="120"/>
        <end position="191"/>
    </location>
</feature>
<evidence type="ECO:0000313" key="7">
    <source>
        <dbReference type="Proteomes" id="UP001194468"/>
    </source>
</evidence>
<dbReference type="GO" id="GO:0019843">
    <property type="term" value="F:rRNA binding"/>
    <property type="evidence" value="ECO:0007669"/>
    <property type="project" value="InterPro"/>
</dbReference>
<dbReference type="PRINTS" id="PR00059">
    <property type="entry name" value="RIBOSOMALL6"/>
</dbReference>
<protein>
    <submittedName>
        <fullName evidence="6">Ribosomal protein L6</fullName>
    </submittedName>
</protein>
<evidence type="ECO:0000259" key="5">
    <source>
        <dbReference type="Pfam" id="PF00347"/>
    </source>
</evidence>
<dbReference type="SUPFAM" id="SSF56053">
    <property type="entry name" value="Ribosomal protein L6"/>
    <property type="match status" value="2"/>
</dbReference>
<accession>A0AAD4BYD0</accession>
<dbReference type="EMBL" id="WHUW01000008">
    <property type="protein sequence ID" value="KAF8443052.1"/>
    <property type="molecule type" value="Genomic_DNA"/>
</dbReference>
<comment type="caution">
    <text evidence="6">The sequence shown here is derived from an EMBL/GenBank/DDBJ whole genome shotgun (WGS) entry which is preliminary data.</text>
</comment>
<dbReference type="Proteomes" id="UP001194468">
    <property type="component" value="Unassembled WGS sequence"/>
</dbReference>
<reference evidence="6" key="1">
    <citation type="submission" date="2019-10" db="EMBL/GenBank/DDBJ databases">
        <authorList>
            <consortium name="DOE Joint Genome Institute"/>
            <person name="Kuo A."/>
            <person name="Miyauchi S."/>
            <person name="Kiss E."/>
            <person name="Drula E."/>
            <person name="Kohler A."/>
            <person name="Sanchez-Garcia M."/>
            <person name="Andreopoulos B."/>
            <person name="Barry K.W."/>
            <person name="Bonito G."/>
            <person name="Buee M."/>
            <person name="Carver A."/>
            <person name="Chen C."/>
            <person name="Cichocki N."/>
            <person name="Clum A."/>
            <person name="Culley D."/>
            <person name="Crous P.W."/>
            <person name="Fauchery L."/>
            <person name="Girlanda M."/>
            <person name="Hayes R."/>
            <person name="Keri Z."/>
            <person name="LaButti K."/>
            <person name="Lipzen A."/>
            <person name="Lombard V."/>
            <person name="Magnuson J."/>
            <person name="Maillard F."/>
            <person name="Morin E."/>
            <person name="Murat C."/>
            <person name="Nolan M."/>
            <person name="Ohm R."/>
            <person name="Pangilinan J."/>
            <person name="Pereira M."/>
            <person name="Perotto S."/>
            <person name="Peter M."/>
            <person name="Riley R."/>
            <person name="Sitrit Y."/>
            <person name="Stielow B."/>
            <person name="Szollosi G."/>
            <person name="Zifcakova L."/>
            <person name="Stursova M."/>
            <person name="Spatafora J.W."/>
            <person name="Tedersoo L."/>
            <person name="Vaario L.-M."/>
            <person name="Yamada A."/>
            <person name="Yan M."/>
            <person name="Wang P."/>
            <person name="Xu J."/>
            <person name="Bruns T."/>
            <person name="Baldrian P."/>
            <person name="Vilgalys R."/>
            <person name="Henrissat B."/>
            <person name="Grigoriev I.V."/>
            <person name="Hibbett D."/>
            <person name="Nagy L.G."/>
            <person name="Martin F.M."/>
        </authorList>
    </citation>
    <scope>NUCLEOTIDE SEQUENCE</scope>
    <source>
        <strain evidence="6">BED1</strain>
    </source>
</reference>
<evidence type="ECO:0000313" key="6">
    <source>
        <dbReference type="EMBL" id="KAF8443052.1"/>
    </source>
</evidence>
<dbReference type="InterPro" id="IPR036789">
    <property type="entry name" value="Ribosomal_uL6-like_a/b-dom_sf"/>
</dbReference>
<keyword evidence="7" id="KW-1185">Reference proteome</keyword>
<dbReference type="Gene3D" id="3.90.930.12">
    <property type="entry name" value="Ribosomal protein L6, alpha-beta domain"/>
    <property type="match status" value="2"/>
</dbReference>
<dbReference type="InterPro" id="IPR020040">
    <property type="entry name" value="Ribosomal_uL6_a/b-dom"/>
</dbReference>
<dbReference type="PANTHER" id="PTHR11655:SF14">
    <property type="entry name" value="LARGE RIBOSOMAL SUBUNIT PROTEIN UL6M"/>
    <property type="match status" value="1"/>
</dbReference>
<proteinExistence type="inferred from homology"/>
<dbReference type="InterPro" id="IPR000702">
    <property type="entry name" value="Ribosomal_uL6-like"/>
</dbReference>
<keyword evidence="3 4" id="KW-0687">Ribonucleoprotein</keyword>
<dbReference type="PANTHER" id="PTHR11655">
    <property type="entry name" value="60S/50S RIBOSOMAL PROTEIN L6/L9"/>
    <property type="match status" value="1"/>
</dbReference>
<dbReference type="GO" id="GO:0006412">
    <property type="term" value="P:translation"/>
    <property type="evidence" value="ECO:0007669"/>
    <property type="project" value="InterPro"/>
</dbReference>
<dbReference type="GO" id="GO:0005762">
    <property type="term" value="C:mitochondrial large ribosomal subunit"/>
    <property type="evidence" value="ECO:0007669"/>
    <property type="project" value="TreeGrafter"/>
</dbReference>
<organism evidence="6 7">
    <name type="scientific">Boletus edulis BED1</name>
    <dbReference type="NCBI Taxonomy" id="1328754"/>
    <lineage>
        <taxon>Eukaryota</taxon>
        <taxon>Fungi</taxon>
        <taxon>Dikarya</taxon>
        <taxon>Basidiomycota</taxon>
        <taxon>Agaricomycotina</taxon>
        <taxon>Agaricomycetes</taxon>
        <taxon>Agaricomycetidae</taxon>
        <taxon>Boletales</taxon>
        <taxon>Boletineae</taxon>
        <taxon>Boletaceae</taxon>
        <taxon>Boletoideae</taxon>
        <taxon>Boletus</taxon>
    </lineage>
</organism>
<dbReference type="PROSITE" id="PS00525">
    <property type="entry name" value="RIBOSOMAL_L6_1"/>
    <property type="match status" value="1"/>
</dbReference>